<dbReference type="PANTHER" id="PTHR47245:SF1">
    <property type="entry name" value="FOLDASE PROTEIN PRSA"/>
    <property type="match status" value="1"/>
</dbReference>
<keyword evidence="6" id="KW-0413">Isomerase</keyword>
<evidence type="ECO:0000313" key="10">
    <source>
        <dbReference type="Proteomes" id="UP000004728"/>
    </source>
</evidence>
<dbReference type="InterPro" id="IPR000297">
    <property type="entry name" value="PPIase_PpiC"/>
</dbReference>
<evidence type="ECO:0000256" key="2">
    <source>
        <dbReference type="ARBA" id="ARBA00007656"/>
    </source>
</evidence>
<evidence type="ECO:0000256" key="1">
    <source>
        <dbReference type="ARBA" id="ARBA00000971"/>
    </source>
</evidence>
<evidence type="ECO:0000256" key="3">
    <source>
        <dbReference type="ARBA" id="ARBA00013194"/>
    </source>
</evidence>
<keyword evidence="10" id="KW-1185">Reference proteome</keyword>
<feature type="domain" description="PpiC" evidence="8">
    <location>
        <begin position="118"/>
        <end position="237"/>
    </location>
</feature>
<sequence length="286" mass="31990">MSLTSSISDRLRAASRDPLVIFALLAAALFGGYRFMHPDRQAIEVSPAVEASLFDDYTTLAGHRPDAAEQQKIIARYIDDEVLFQEALKRGIALSDKGVRQRLIERMRMDMAPEPAEPSEDELMAFYATHAQSYSLEPSISFDHVYFLHAPADPAAVLARLNAGEKVEGDDFWMGRDLPRYGRSMISAMFGLPFLDKLETLPQGRWVGPVASIKGTHFVRVNDRRPAIPRPYPEVRDLVLHDWKTAHADQALQSQLTRLRSRYRVSVAPVSGETPRESGPSTSNTP</sequence>
<accession>F1Z460</accession>
<comment type="caution">
    <text evidence="9">The sequence shown here is derived from an EMBL/GenBank/DDBJ whole genome shotgun (WGS) entry which is preliminary data.</text>
</comment>
<dbReference type="Pfam" id="PF13145">
    <property type="entry name" value="Rotamase_2"/>
    <property type="match status" value="1"/>
</dbReference>
<dbReference type="PANTHER" id="PTHR47245">
    <property type="entry name" value="PEPTIDYLPROLYL ISOMERASE"/>
    <property type="match status" value="1"/>
</dbReference>
<dbReference type="EMBL" id="AEWJ01000017">
    <property type="protein sequence ID" value="EGD60617.1"/>
    <property type="molecule type" value="Genomic_DNA"/>
</dbReference>
<keyword evidence="5" id="KW-0697">Rotamase</keyword>
<dbReference type="Proteomes" id="UP000004728">
    <property type="component" value="Unassembled WGS sequence"/>
</dbReference>
<organism evidence="9 10">
    <name type="scientific">Novosphingobium nitrogenifigens DSM 19370</name>
    <dbReference type="NCBI Taxonomy" id="983920"/>
    <lineage>
        <taxon>Bacteria</taxon>
        <taxon>Pseudomonadati</taxon>
        <taxon>Pseudomonadota</taxon>
        <taxon>Alphaproteobacteria</taxon>
        <taxon>Sphingomonadales</taxon>
        <taxon>Sphingomonadaceae</taxon>
        <taxon>Novosphingobium</taxon>
    </lineage>
</organism>
<reference evidence="9 10" key="1">
    <citation type="journal article" date="2012" name="J. Bacteriol.">
        <title>Draft Genome Sequence of Novosphingobium nitrogenifigens Y88T.</title>
        <authorList>
            <person name="Strabala T.J."/>
            <person name="Macdonald L."/>
            <person name="Liu V."/>
            <person name="Smit A.M."/>
        </authorList>
    </citation>
    <scope>NUCLEOTIDE SEQUENCE [LARGE SCALE GENOMIC DNA]</scope>
    <source>
        <strain evidence="9 10">DSM 19370</strain>
    </source>
</reference>
<evidence type="ECO:0000256" key="5">
    <source>
        <dbReference type="ARBA" id="ARBA00023110"/>
    </source>
</evidence>
<dbReference type="SUPFAM" id="SSF109998">
    <property type="entry name" value="Triger factor/SurA peptide-binding domain-like"/>
    <property type="match status" value="1"/>
</dbReference>
<dbReference type="AlphaFoldDB" id="F1Z460"/>
<evidence type="ECO:0000259" key="8">
    <source>
        <dbReference type="Pfam" id="PF13145"/>
    </source>
</evidence>
<dbReference type="InParanoid" id="F1Z460"/>
<dbReference type="HOGENOM" id="CLU_067345_0_0_5"/>
<protein>
    <recommendedName>
        <fullName evidence="3">peptidylprolyl isomerase</fullName>
        <ecNumber evidence="3">5.2.1.8</ecNumber>
    </recommendedName>
</protein>
<dbReference type="EC" id="5.2.1.8" evidence="3"/>
<dbReference type="InterPro" id="IPR050245">
    <property type="entry name" value="PrsA_foldase"/>
</dbReference>
<comment type="catalytic activity">
    <reaction evidence="1">
        <text>[protein]-peptidylproline (omega=180) = [protein]-peptidylproline (omega=0)</text>
        <dbReference type="Rhea" id="RHEA:16237"/>
        <dbReference type="Rhea" id="RHEA-COMP:10747"/>
        <dbReference type="Rhea" id="RHEA-COMP:10748"/>
        <dbReference type="ChEBI" id="CHEBI:83833"/>
        <dbReference type="ChEBI" id="CHEBI:83834"/>
        <dbReference type="EC" id="5.2.1.8"/>
    </reaction>
</comment>
<dbReference type="RefSeq" id="WP_008068217.1">
    <property type="nucleotide sequence ID" value="NZ_AQWK01000017.1"/>
</dbReference>
<dbReference type="eggNOG" id="COG0760">
    <property type="taxonomic scope" value="Bacteria"/>
</dbReference>
<dbReference type="OrthoDB" id="196786at2"/>
<evidence type="ECO:0000313" key="9">
    <source>
        <dbReference type="EMBL" id="EGD60617.1"/>
    </source>
</evidence>
<comment type="similarity">
    <text evidence="2">Belongs to the PpiC/parvulin rotamase family.</text>
</comment>
<dbReference type="GO" id="GO:0003755">
    <property type="term" value="F:peptidyl-prolyl cis-trans isomerase activity"/>
    <property type="evidence" value="ECO:0007669"/>
    <property type="project" value="UniProtKB-KW"/>
</dbReference>
<proteinExistence type="inferred from homology"/>
<name>F1Z460_9SPHN</name>
<evidence type="ECO:0000256" key="7">
    <source>
        <dbReference type="SAM" id="MobiDB-lite"/>
    </source>
</evidence>
<dbReference type="STRING" id="983920.Y88_2730"/>
<evidence type="ECO:0000256" key="4">
    <source>
        <dbReference type="ARBA" id="ARBA00022729"/>
    </source>
</evidence>
<gene>
    <name evidence="9" type="ORF">Y88_2730</name>
</gene>
<evidence type="ECO:0000256" key="6">
    <source>
        <dbReference type="ARBA" id="ARBA00023235"/>
    </source>
</evidence>
<dbReference type="InterPro" id="IPR027304">
    <property type="entry name" value="Trigger_fact/SurA_dom_sf"/>
</dbReference>
<keyword evidence="4" id="KW-0732">Signal</keyword>
<feature type="region of interest" description="Disordered" evidence="7">
    <location>
        <begin position="267"/>
        <end position="286"/>
    </location>
</feature>